<evidence type="ECO:0000313" key="2">
    <source>
        <dbReference type="Proteomes" id="UP000054549"/>
    </source>
</evidence>
<name>A0A0C2WHG7_AMAMK</name>
<dbReference type="EMBL" id="KN818291">
    <property type="protein sequence ID" value="KIL60927.1"/>
    <property type="molecule type" value="Genomic_DNA"/>
</dbReference>
<accession>A0A0C2WHG7</accession>
<dbReference type="AlphaFoldDB" id="A0A0C2WHG7"/>
<dbReference type="HOGENOM" id="CLU_2621534_0_0_1"/>
<dbReference type="InParanoid" id="A0A0C2WHG7"/>
<reference evidence="1 2" key="1">
    <citation type="submission" date="2014-04" db="EMBL/GenBank/DDBJ databases">
        <title>Evolutionary Origins and Diversification of the Mycorrhizal Mutualists.</title>
        <authorList>
            <consortium name="DOE Joint Genome Institute"/>
            <consortium name="Mycorrhizal Genomics Consortium"/>
            <person name="Kohler A."/>
            <person name="Kuo A."/>
            <person name="Nagy L.G."/>
            <person name="Floudas D."/>
            <person name="Copeland A."/>
            <person name="Barry K.W."/>
            <person name="Cichocki N."/>
            <person name="Veneault-Fourrey C."/>
            <person name="LaButti K."/>
            <person name="Lindquist E.A."/>
            <person name="Lipzen A."/>
            <person name="Lundell T."/>
            <person name="Morin E."/>
            <person name="Murat C."/>
            <person name="Riley R."/>
            <person name="Ohm R."/>
            <person name="Sun H."/>
            <person name="Tunlid A."/>
            <person name="Henrissat B."/>
            <person name="Grigoriev I.V."/>
            <person name="Hibbett D.S."/>
            <person name="Martin F."/>
        </authorList>
    </citation>
    <scope>NUCLEOTIDE SEQUENCE [LARGE SCALE GENOMIC DNA]</scope>
    <source>
        <strain evidence="1 2">Koide BX008</strain>
    </source>
</reference>
<keyword evidence="2" id="KW-1185">Reference proteome</keyword>
<organism evidence="1 2">
    <name type="scientific">Amanita muscaria (strain Koide BX008)</name>
    <dbReference type="NCBI Taxonomy" id="946122"/>
    <lineage>
        <taxon>Eukaryota</taxon>
        <taxon>Fungi</taxon>
        <taxon>Dikarya</taxon>
        <taxon>Basidiomycota</taxon>
        <taxon>Agaricomycotina</taxon>
        <taxon>Agaricomycetes</taxon>
        <taxon>Agaricomycetidae</taxon>
        <taxon>Agaricales</taxon>
        <taxon>Pluteineae</taxon>
        <taxon>Amanitaceae</taxon>
        <taxon>Amanita</taxon>
    </lineage>
</organism>
<dbReference type="Proteomes" id="UP000054549">
    <property type="component" value="Unassembled WGS sequence"/>
</dbReference>
<evidence type="ECO:0000313" key="1">
    <source>
        <dbReference type="EMBL" id="KIL60927.1"/>
    </source>
</evidence>
<sequence>MGKKNRMWEELPIVPPLEPRQTTAAELALQEENDQRRIGLYQLKRKYSSVSEHRKRTTSTFSTFLPLRWSSPQSILFE</sequence>
<proteinExistence type="predicted"/>
<protein>
    <submittedName>
        <fullName evidence="1">Uncharacterized protein</fullName>
    </submittedName>
</protein>
<gene>
    <name evidence="1" type="ORF">M378DRAFT_167601</name>
</gene>